<reference evidence="1" key="1">
    <citation type="journal article" date="2015" name="Nature">
        <title>Complex archaea that bridge the gap between prokaryotes and eukaryotes.</title>
        <authorList>
            <person name="Spang A."/>
            <person name="Saw J.H."/>
            <person name="Jorgensen S.L."/>
            <person name="Zaremba-Niedzwiedzka K."/>
            <person name="Martijn J."/>
            <person name="Lind A.E."/>
            <person name="van Eijk R."/>
            <person name="Schleper C."/>
            <person name="Guy L."/>
            <person name="Ettema T.J."/>
        </authorList>
    </citation>
    <scope>NUCLEOTIDE SEQUENCE</scope>
</reference>
<proteinExistence type="predicted"/>
<accession>A0A0F9BB12</accession>
<dbReference type="EMBL" id="LAZR01053044">
    <property type="protein sequence ID" value="KKK81616.1"/>
    <property type="molecule type" value="Genomic_DNA"/>
</dbReference>
<evidence type="ECO:0000313" key="1">
    <source>
        <dbReference type="EMBL" id="KKK81616.1"/>
    </source>
</evidence>
<organism evidence="1">
    <name type="scientific">marine sediment metagenome</name>
    <dbReference type="NCBI Taxonomy" id="412755"/>
    <lineage>
        <taxon>unclassified sequences</taxon>
        <taxon>metagenomes</taxon>
        <taxon>ecological metagenomes</taxon>
    </lineage>
</organism>
<dbReference type="AlphaFoldDB" id="A0A0F9BB12"/>
<comment type="caution">
    <text evidence="1">The sequence shown here is derived from an EMBL/GenBank/DDBJ whole genome shotgun (WGS) entry which is preliminary data.</text>
</comment>
<name>A0A0F9BB12_9ZZZZ</name>
<protein>
    <submittedName>
        <fullName evidence="1">Uncharacterized protein</fullName>
    </submittedName>
</protein>
<gene>
    <name evidence="1" type="ORF">LCGC14_2811670</name>
</gene>
<sequence length="72" mass="8384">MSKQKKKHGWVLRDPESESYVDKDYEAGGVALRNARVYLTRIEARNSKLNRDHIYKVLLTLKGRAKKVIKGR</sequence>